<feature type="compositionally biased region" description="Polar residues" evidence="1">
    <location>
        <begin position="82"/>
        <end position="106"/>
    </location>
</feature>
<feature type="region of interest" description="Disordered" evidence="1">
    <location>
        <begin position="1"/>
        <end position="148"/>
    </location>
</feature>
<evidence type="ECO:0000256" key="1">
    <source>
        <dbReference type="SAM" id="MobiDB-lite"/>
    </source>
</evidence>
<sequence>MSNNNNNNLPPIRGNPIPQAPLNYNPSHGRPGPIVQLPIPKNRDGKPDYNRAPGLDLSRIVPVGSLNLNTNPPPTEGIEGTPSFSGTNQGKNTSIASKKKAQNNQTQDGQEEQEEEEEEGEDKDDKSSSQSSPLEPAIMTPTSESDAQAATDLLSEKVPAELISEILDRAEYFPHEIIGSRTENLSVADGEKLYLTAQIPDFKAMEKDTAGKGGREGAGGRRGRVRKLVFRFKSYDQGWSSFGSFYGSFKGCWSWLDVEVWRKREVGEDKQDGDDEKGMYKVSESLLQRNRHAESDETEYEIVWRWDEDKLGENDAEKWEDGVVDENGEIKEAGAWERGGRHERNGEFVRELKGGDEIRVFIKALFPGWRCTVERCEVECWWAV</sequence>
<evidence type="ECO:0000313" key="3">
    <source>
        <dbReference type="Proteomes" id="UP001307849"/>
    </source>
</evidence>
<organism evidence="2 3">
    <name type="scientific">Arthrobotrys conoides</name>
    <dbReference type="NCBI Taxonomy" id="74498"/>
    <lineage>
        <taxon>Eukaryota</taxon>
        <taxon>Fungi</taxon>
        <taxon>Dikarya</taxon>
        <taxon>Ascomycota</taxon>
        <taxon>Pezizomycotina</taxon>
        <taxon>Orbiliomycetes</taxon>
        <taxon>Orbiliales</taxon>
        <taxon>Orbiliaceae</taxon>
        <taxon>Arthrobotrys</taxon>
    </lineage>
</organism>
<dbReference type="AlphaFoldDB" id="A0AAN8RXF4"/>
<feature type="compositionally biased region" description="Acidic residues" evidence="1">
    <location>
        <begin position="109"/>
        <end position="122"/>
    </location>
</feature>
<dbReference type="EMBL" id="JAVHJM010000001">
    <property type="protein sequence ID" value="KAK6520724.1"/>
    <property type="molecule type" value="Genomic_DNA"/>
</dbReference>
<keyword evidence="3" id="KW-1185">Reference proteome</keyword>
<reference evidence="2 3" key="1">
    <citation type="submission" date="2019-10" db="EMBL/GenBank/DDBJ databases">
        <authorList>
            <person name="Palmer J.M."/>
        </authorList>
    </citation>
    <scope>NUCLEOTIDE SEQUENCE [LARGE SCALE GENOMIC DNA]</scope>
    <source>
        <strain evidence="2 3">TWF506</strain>
    </source>
</reference>
<dbReference type="Proteomes" id="UP001307849">
    <property type="component" value="Unassembled WGS sequence"/>
</dbReference>
<evidence type="ECO:0000313" key="2">
    <source>
        <dbReference type="EMBL" id="KAK6520724.1"/>
    </source>
</evidence>
<accession>A0AAN8RXF4</accession>
<name>A0AAN8RXF4_9PEZI</name>
<gene>
    <name evidence="2" type="ORF">TWF506_000971</name>
</gene>
<proteinExistence type="predicted"/>
<protein>
    <submittedName>
        <fullName evidence="2">Uncharacterized protein</fullName>
    </submittedName>
</protein>
<comment type="caution">
    <text evidence="2">The sequence shown here is derived from an EMBL/GenBank/DDBJ whole genome shotgun (WGS) entry which is preliminary data.</text>
</comment>